<dbReference type="InterPro" id="IPR021326">
    <property type="entry name" value="DUF2931"/>
</dbReference>
<dbReference type="Pfam" id="PF11153">
    <property type="entry name" value="DUF2931"/>
    <property type="match status" value="1"/>
</dbReference>
<comment type="caution">
    <text evidence="2">The sequence shown here is derived from an EMBL/GenBank/DDBJ whole genome shotgun (WGS) entry which is preliminary data.</text>
</comment>
<proteinExistence type="predicted"/>
<protein>
    <submittedName>
        <fullName evidence="2">DUF2931 family protein</fullName>
    </submittedName>
</protein>
<gene>
    <name evidence="2" type="ORF">ENP23_15640</name>
</gene>
<evidence type="ECO:0000313" key="2">
    <source>
        <dbReference type="EMBL" id="HEF27199.1"/>
    </source>
</evidence>
<name>A0A7C1XFM1_9PSED</name>
<feature type="chain" id="PRO_5028453982" evidence="1">
    <location>
        <begin position="21"/>
        <end position="224"/>
    </location>
</feature>
<reference evidence="2" key="1">
    <citation type="journal article" date="2020" name="mSystems">
        <title>Genome- and Community-Level Interaction Insights into Carbon Utilization and Element Cycling Functions of Hydrothermarchaeota in Hydrothermal Sediment.</title>
        <authorList>
            <person name="Zhou Z."/>
            <person name="Liu Y."/>
            <person name="Xu W."/>
            <person name="Pan J."/>
            <person name="Luo Z.H."/>
            <person name="Li M."/>
        </authorList>
    </citation>
    <scope>NUCLEOTIDE SEQUENCE [LARGE SCALE GENOMIC DNA]</scope>
    <source>
        <strain evidence="2">SpSt-200</strain>
    </source>
</reference>
<dbReference type="EMBL" id="DSIN01000027">
    <property type="protein sequence ID" value="HEF27199.1"/>
    <property type="molecule type" value="Genomic_DNA"/>
</dbReference>
<feature type="signal peptide" evidence="1">
    <location>
        <begin position="1"/>
        <end position="20"/>
    </location>
</feature>
<accession>A0A7C1XFM1</accession>
<evidence type="ECO:0000256" key="1">
    <source>
        <dbReference type="SAM" id="SignalP"/>
    </source>
</evidence>
<sequence>MNKLVLGVALMLLLTSCTTASSRSLPYDAWRLGFFAPDYMEVWIETANVLDNSGYVIFEAGRGIPSMTYPRAFSKGIPEVFKGDPKGWPERPGWGAGKYVKRADLPKELYIRWQSLVEPQIYHARIDIPESVRKLMLKGEKTFCRADGKWITGYREAIVIGLAPGGIVKVWVTGPCLSPIEVKRVQATVDPTGPSDGLSGGKFVQPSAESKAYVEKFGIPYGSW</sequence>
<keyword evidence="1" id="KW-0732">Signal</keyword>
<dbReference type="AlphaFoldDB" id="A0A7C1XFM1"/>
<organism evidence="2">
    <name type="scientific">Pseudomonas graminis</name>
    <dbReference type="NCBI Taxonomy" id="158627"/>
    <lineage>
        <taxon>Bacteria</taxon>
        <taxon>Pseudomonadati</taxon>
        <taxon>Pseudomonadota</taxon>
        <taxon>Gammaproteobacteria</taxon>
        <taxon>Pseudomonadales</taxon>
        <taxon>Pseudomonadaceae</taxon>
        <taxon>Pseudomonas</taxon>
    </lineage>
</organism>
<dbReference type="PROSITE" id="PS51257">
    <property type="entry name" value="PROKAR_LIPOPROTEIN"/>
    <property type="match status" value="1"/>
</dbReference>